<gene>
    <name evidence="2" type="ORF">DL764_009735</name>
</gene>
<dbReference type="Proteomes" id="UP000293360">
    <property type="component" value="Unassembled WGS sequence"/>
</dbReference>
<keyword evidence="3" id="KW-1185">Reference proteome</keyword>
<proteinExistence type="predicted"/>
<sequence length="142" mass="15213">MYAKVQPLLLLAAAAGTALGYMDVVTHWRSQMGLPALSEDGTLVGNAQKTVMDGNGQMVHQLLPGTWAQVLAPGSAEDFEYIFVGGWLCEIPDYPGLNGICDVLGAGWDHQGQTAHAEFLTSTAYTRIGCAWYNGIWGCHLA</sequence>
<reference evidence="2 3" key="1">
    <citation type="submission" date="2018-06" db="EMBL/GenBank/DDBJ databases">
        <title>Complete Genomes of Monosporascus.</title>
        <authorList>
            <person name="Robinson A.J."/>
            <person name="Natvig D.O."/>
        </authorList>
    </citation>
    <scope>NUCLEOTIDE SEQUENCE [LARGE SCALE GENOMIC DNA]</scope>
    <source>
        <strain evidence="2 3">CBS 110550</strain>
    </source>
</reference>
<dbReference type="Pfam" id="PF00188">
    <property type="entry name" value="CAP"/>
    <property type="match status" value="1"/>
</dbReference>
<dbReference type="AlphaFoldDB" id="A0A4Q4SU74"/>
<protein>
    <recommendedName>
        <fullName evidence="1">SCP domain-containing protein</fullName>
    </recommendedName>
</protein>
<dbReference type="InterPro" id="IPR035940">
    <property type="entry name" value="CAP_sf"/>
</dbReference>
<evidence type="ECO:0000313" key="3">
    <source>
        <dbReference type="Proteomes" id="UP000293360"/>
    </source>
</evidence>
<comment type="caution">
    <text evidence="2">The sequence shown here is derived from an EMBL/GenBank/DDBJ whole genome shotgun (WGS) entry which is preliminary data.</text>
</comment>
<accession>A0A4Q4SU74</accession>
<organism evidence="2 3">
    <name type="scientific">Monosporascus ibericus</name>
    <dbReference type="NCBI Taxonomy" id="155417"/>
    <lineage>
        <taxon>Eukaryota</taxon>
        <taxon>Fungi</taxon>
        <taxon>Dikarya</taxon>
        <taxon>Ascomycota</taxon>
        <taxon>Pezizomycotina</taxon>
        <taxon>Sordariomycetes</taxon>
        <taxon>Xylariomycetidae</taxon>
        <taxon>Xylariales</taxon>
        <taxon>Xylariales incertae sedis</taxon>
        <taxon>Monosporascus</taxon>
    </lineage>
</organism>
<dbReference type="EMBL" id="QJNU01000980">
    <property type="protein sequence ID" value="RYO81648.1"/>
    <property type="molecule type" value="Genomic_DNA"/>
</dbReference>
<evidence type="ECO:0000259" key="1">
    <source>
        <dbReference type="Pfam" id="PF00188"/>
    </source>
</evidence>
<dbReference type="OrthoDB" id="5350391at2759"/>
<feature type="domain" description="SCP" evidence="1">
    <location>
        <begin position="23"/>
        <end position="134"/>
    </location>
</feature>
<evidence type="ECO:0000313" key="2">
    <source>
        <dbReference type="EMBL" id="RYO81648.1"/>
    </source>
</evidence>
<name>A0A4Q4SU74_9PEZI</name>
<dbReference type="InterPro" id="IPR014044">
    <property type="entry name" value="CAP_dom"/>
</dbReference>
<dbReference type="SUPFAM" id="SSF55797">
    <property type="entry name" value="PR-1-like"/>
    <property type="match status" value="1"/>
</dbReference>